<dbReference type="Proteomes" id="UP001234297">
    <property type="component" value="Chromosome 3"/>
</dbReference>
<protein>
    <submittedName>
        <fullName evidence="1">Uncharacterized protein</fullName>
    </submittedName>
</protein>
<proteinExistence type="predicted"/>
<evidence type="ECO:0000313" key="2">
    <source>
        <dbReference type="Proteomes" id="UP001234297"/>
    </source>
</evidence>
<gene>
    <name evidence="1" type="ORF">MRB53_011395</name>
</gene>
<keyword evidence="2" id="KW-1185">Reference proteome</keyword>
<evidence type="ECO:0000313" key="1">
    <source>
        <dbReference type="EMBL" id="KAJ8637128.1"/>
    </source>
</evidence>
<reference evidence="1 2" key="1">
    <citation type="journal article" date="2022" name="Hortic Res">
        <title>A haplotype resolved chromosomal level avocado genome allows analysis of novel avocado genes.</title>
        <authorList>
            <person name="Nath O."/>
            <person name="Fletcher S.J."/>
            <person name="Hayward A."/>
            <person name="Shaw L.M."/>
            <person name="Masouleh A.K."/>
            <person name="Furtado A."/>
            <person name="Henry R.J."/>
            <person name="Mitter N."/>
        </authorList>
    </citation>
    <scope>NUCLEOTIDE SEQUENCE [LARGE SCALE GENOMIC DNA]</scope>
    <source>
        <strain evidence="2">cv. Hass</strain>
    </source>
</reference>
<name>A0ACC2LVB4_PERAE</name>
<dbReference type="EMBL" id="CM056811">
    <property type="protein sequence ID" value="KAJ8637128.1"/>
    <property type="molecule type" value="Genomic_DNA"/>
</dbReference>
<sequence>MALQFQLHRLLSNGYLQGRSFSNLSISSIMPQHSVLQNLQGSCIQYSPFGNAGRYRKCIQLKSRKSGYNCRLAINQLAVSRLKLEQENELFRSLPHAKLRVGTTNTSKPNNNFTFGCFEADNTVKCNLSPSELISRRYFSVKALQKVQVPKSLMKRSEDMTVRGGRNSNSALKALHGSQEQVKSSAARCGLDEGVQHPVSNSSSVVKGASKRTQPLSEVGDTGKLERKVSRNSKHSDENLGKSTKKNVKSGTSIPTKKRSATAQNDQARLKPDGQPSNKSDNLLSVSTSTSSASNSQGLNIASRGNKPNAASVGQTIPTMDKEINPVENMPLPVVDNHAVTHQQLKKTPGRSVKKSSQKKVAVVKSEKMPTEKKAGGQVLSTAETSQASNSKATSRRTSRRGQQTPVEVKIQKRKLLPLYPPNGKSVVVVESVTKAKIIQKYLGDMYEVLPSYGHVRDLAGRSGSVRPDDDFSMVWEVPASAWTHLKSIKVALNGAKNLVLASDPDREGEAIAWHITEMLQQQDALHQGITVARVAFHEITESSIKHALQAPRDINANLVHAYLARRALDYLIGFNISPLLWRKLPGCQSAGRVQSAALALVCDREMEIEEFKAQEYWTVEVEFHQLEKKGVSFQSYLTHLESKRLEKLSIRSQAEAKAIEGKITSLKFLVADTKKGKMQRNRPMPYITSTLQQDAANRLQFTATYTMMLAQKLYEGVKLSEDEATGLITYMRTDGLHVSDEAAKDIRSLIMERYGHDFASKNTPRHVKVKNAQEAHEAIRPTNIRRLPSMLAGVLDKDSLKLYTLIWSRTMACQMEPATVDKVRLQYKS</sequence>
<accession>A0ACC2LVB4</accession>
<organism evidence="1 2">
    <name type="scientific">Persea americana</name>
    <name type="common">Avocado</name>
    <dbReference type="NCBI Taxonomy" id="3435"/>
    <lineage>
        <taxon>Eukaryota</taxon>
        <taxon>Viridiplantae</taxon>
        <taxon>Streptophyta</taxon>
        <taxon>Embryophyta</taxon>
        <taxon>Tracheophyta</taxon>
        <taxon>Spermatophyta</taxon>
        <taxon>Magnoliopsida</taxon>
        <taxon>Magnoliidae</taxon>
        <taxon>Laurales</taxon>
        <taxon>Lauraceae</taxon>
        <taxon>Persea</taxon>
    </lineage>
</organism>
<comment type="caution">
    <text evidence="1">The sequence shown here is derived from an EMBL/GenBank/DDBJ whole genome shotgun (WGS) entry which is preliminary data.</text>
</comment>